<name>A0AB39CDC2_9VIRU</name>
<organism evidence="1">
    <name type="scientific">Pseudomonas phage RVTF4</name>
    <dbReference type="NCBI Taxonomy" id="3236931"/>
    <lineage>
        <taxon>Viruses</taxon>
    </lineage>
</organism>
<sequence length="314" mass="34607">MNLELIWENKNSIPVTTEIYRGDAPLDRENLGTPLVTLTEQETRWVDQSVDRSKLYYYVFVTITENDRNVSQNYPMRAVPRRGPGPTDVVMGDMNLGYFGTIQQSMFIGAERLAGHCGFPAVGPTYNFAGVTHWHKFIRNGKVLFVPNQVISISAITAKMIYEAGCTYGTDDNGPQVPPNCTPTPQTKRITIGPDTFRIRVARGWGDDPSIPMPGGIVATPEGKSEWSDLVYPQFIVVPPDQTLPNINTIDTVTGLGINATSGAVCQEVLTATTIMVRGSAYVLTQRQSPMYCAPKTPTDNAVAWYPVLELVED</sequence>
<reference evidence="1" key="1">
    <citation type="submission" date="2024-07" db="EMBL/GenBank/DDBJ databases">
        <authorList>
            <person name="Bringhurst R.M."/>
            <person name="Homer T.E."/>
        </authorList>
    </citation>
    <scope>NUCLEOTIDE SEQUENCE</scope>
</reference>
<accession>A0AB39CDC2</accession>
<dbReference type="Gene3D" id="2.60.40.10">
    <property type="entry name" value="Immunoglobulins"/>
    <property type="match status" value="1"/>
</dbReference>
<dbReference type="InterPro" id="IPR013783">
    <property type="entry name" value="Ig-like_fold"/>
</dbReference>
<dbReference type="EMBL" id="PQ015378">
    <property type="protein sequence ID" value="XDJ14830.1"/>
    <property type="molecule type" value="Genomic_DNA"/>
</dbReference>
<protein>
    <submittedName>
        <fullName evidence="1">Virion structural protein</fullName>
    </submittedName>
</protein>
<evidence type="ECO:0000313" key="1">
    <source>
        <dbReference type="EMBL" id="XDJ14830.1"/>
    </source>
</evidence>
<proteinExistence type="predicted"/>